<sequence>MHPKTRCTTKPAARCPSPIRAGRRLRHLVASSLQDVIHLRHLVASGSDLSWWRFNGDPSSIKSFSPCTQEEKQKEGGCVWSLPEIWSIRYVASLSTIWSIFSGDLVASIFSSDLVLADGREMDILPI</sequence>
<dbReference type="EMBL" id="CM042054">
    <property type="protein sequence ID" value="KAI3706442.1"/>
    <property type="molecule type" value="Genomic_DNA"/>
</dbReference>
<protein>
    <submittedName>
        <fullName evidence="1">Uncharacterized protein</fullName>
    </submittedName>
</protein>
<gene>
    <name evidence="1" type="ORF">L6452_24190</name>
</gene>
<reference evidence="1 2" key="2">
    <citation type="journal article" date="2022" name="Mol. Ecol. Resour.">
        <title>The genomes of chicory, endive, great burdock and yacon provide insights into Asteraceae paleo-polyploidization history and plant inulin production.</title>
        <authorList>
            <person name="Fan W."/>
            <person name="Wang S."/>
            <person name="Wang H."/>
            <person name="Wang A."/>
            <person name="Jiang F."/>
            <person name="Liu H."/>
            <person name="Zhao H."/>
            <person name="Xu D."/>
            <person name="Zhang Y."/>
        </authorList>
    </citation>
    <scope>NUCLEOTIDE SEQUENCE [LARGE SCALE GENOMIC DNA]</scope>
    <source>
        <strain evidence="2">cv. Niubang</strain>
    </source>
</reference>
<reference evidence="2" key="1">
    <citation type="journal article" date="2022" name="Mol. Ecol. Resour.">
        <title>The genomes of chicory, endive, great burdock and yacon provide insights into Asteraceae palaeo-polyploidization history and plant inulin production.</title>
        <authorList>
            <person name="Fan W."/>
            <person name="Wang S."/>
            <person name="Wang H."/>
            <person name="Wang A."/>
            <person name="Jiang F."/>
            <person name="Liu H."/>
            <person name="Zhao H."/>
            <person name="Xu D."/>
            <person name="Zhang Y."/>
        </authorList>
    </citation>
    <scope>NUCLEOTIDE SEQUENCE [LARGE SCALE GENOMIC DNA]</scope>
    <source>
        <strain evidence="2">cv. Niubang</strain>
    </source>
</reference>
<evidence type="ECO:0000313" key="2">
    <source>
        <dbReference type="Proteomes" id="UP001055879"/>
    </source>
</evidence>
<dbReference type="Proteomes" id="UP001055879">
    <property type="component" value="Linkage Group LG08"/>
</dbReference>
<organism evidence="1 2">
    <name type="scientific">Arctium lappa</name>
    <name type="common">Greater burdock</name>
    <name type="synonym">Lappa major</name>
    <dbReference type="NCBI Taxonomy" id="4217"/>
    <lineage>
        <taxon>Eukaryota</taxon>
        <taxon>Viridiplantae</taxon>
        <taxon>Streptophyta</taxon>
        <taxon>Embryophyta</taxon>
        <taxon>Tracheophyta</taxon>
        <taxon>Spermatophyta</taxon>
        <taxon>Magnoliopsida</taxon>
        <taxon>eudicotyledons</taxon>
        <taxon>Gunneridae</taxon>
        <taxon>Pentapetalae</taxon>
        <taxon>asterids</taxon>
        <taxon>campanulids</taxon>
        <taxon>Asterales</taxon>
        <taxon>Asteraceae</taxon>
        <taxon>Carduoideae</taxon>
        <taxon>Cardueae</taxon>
        <taxon>Arctiinae</taxon>
        <taxon>Arctium</taxon>
    </lineage>
</organism>
<comment type="caution">
    <text evidence="1">The sequence shown here is derived from an EMBL/GenBank/DDBJ whole genome shotgun (WGS) entry which is preliminary data.</text>
</comment>
<accession>A0ACB9A8J0</accession>
<keyword evidence="2" id="KW-1185">Reference proteome</keyword>
<proteinExistence type="predicted"/>
<name>A0ACB9A8J0_ARCLA</name>
<evidence type="ECO:0000313" key="1">
    <source>
        <dbReference type="EMBL" id="KAI3706442.1"/>
    </source>
</evidence>